<reference evidence="1 2" key="1">
    <citation type="submission" date="2020-03" db="EMBL/GenBank/DDBJ databases">
        <authorList>
            <person name="Holtappels D."/>
            <person name="Bomans J.P.J."/>
            <person name="Lavigne R."/>
            <person name="Wagemans J."/>
        </authorList>
    </citation>
    <scope>NUCLEOTIDE SEQUENCE [LARGE SCALE GENOMIC DNA]</scope>
    <source>
        <strain evidence="1 2">OLIVR5</strain>
    </source>
</reference>
<organism evidence="1 2">
    <name type="scientific">Agrobacterium phage OLIVR5</name>
    <dbReference type="NCBI Taxonomy" id="2723773"/>
    <lineage>
        <taxon>Viruses</taxon>
        <taxon>Duplodnaviria</taxon>
        <taxon>Heunggongvirae</taxon>
        <taxon>Uroviricota</taxon>
        <taxon>Caudoviricetes</taxon>
        <taxon>Pootjesviridae</taxon>
        <taxon>Heverleevirus</taxon>
        <taxon>Heverleevirus OLIVR5</taxon>
    </lineage>
</organism>
<dbReference type="SUPFAM" id="SSF160719">
    <property type="entry name" value="gpW/gp25-like"/>
    <property type="match status" value="1"/>
</dbReference>
<protein>
    <submittedName>
        <fullName evidence="1">Baseplate wedge subunit</fullName>
    </submittedName>
</protein>
<gene>
    <name evidence="1" type="ORF">Ab1vBOLIVR5_gp131c</name>
</gene>
<sequence length="128" mass="14877">MRIKNEITDLNGDLKKNRITDDIILEKNEKAIKQHIDLLLLCSVHASIGRPYLCAGLREFIAEPVHSGTLEEIKSRVRNSLKYENRARADFIDVRWEEDSKVVTIEIEFTMVSADKTFTYITRLRRVS</sequence>
<keyword evidence="2" id="KW-1185">Reference proteome</keyword>
<dbReference type="Proteomes" id="UP000671873">
    <property type="component" value="Segment"/>
</dbReference>
<dbReference type="Gene3D" id="3.10.450.40">
    <property type="match status" value="1"/>
</dbReference>
<evidence type="ECO:0000313" key="2">
    <source>
        <dbReference type="Proteomes" id="UP000671873"/>
    </source>
</evidence>
<evidence type="ECO:0000313" key="1">
    <source>
        <dbReference type="EMBL" id="QIW87779.1"/>
    </source>
</evidence>
<proteinExistence type="predicted"/>
<accession>A0A858MT61</accession>
<dbReference type="EMBL" id="MT234342">
    <property type="protein sequence ID" value="QIW87779.1"/>
    <property type="molecule type" value="Genomic_DNA"/>
</dbReference>
<name>A0A858MT61_9CAUD</name>